<evidence type="ECO:0000256" key="2">
    <source>
        <dbReference type="ARBA" id="ARBA00023004"/>
    </source>
</evidence>
<dbReference type="GO" id="GO:0046872">
    <property type="term" value="F:metal ion binding"/>
    <property type="evidence" value="ECO:0007669"/>
    <property type="project" value="UniProtKB-KW"/>
</dbReference>
<dbReference type="Proteomes" id="UP000283530">
    <property type="component" value="Unassembled WGS sequence"/>
</dbReference>
<dbReference type="GO" id="GO:0051213">
    <property type="term" value="F:dioxygenase activity"/>
    <property type="evidence" value="ECO:0007669"/>
    <property type="project" value="UniProtKB-KW"/>
</dbReference>
<accession>A0A3S3QWS2</accession>
<keyword evidence="1" id="KW-0479">Metal-binding</keyword>
<gene>
    <name evidence="4" type="ORF">CKAN_02006400</name>
</gene>
<evidence type="ECO:0000313" key="4">
    <source>
        <dbReference type="EMBL" id="RWR90933.1"/>
    </source>
</evidence>
<dbReference type="EMBL" id="QPKB01000008">
    <property type="protein sequence ID" value="RWR90933.1"/>
    <property type="molecule type" value="Genomic_DNA"/>
</dbReference>
<comment type="caution">
    <text evidence="4">The sequence shown here is derived from an EMBL/GenBank/DDBJ whole genome shotgun (WGS) entry which is preliminary data.</text>
</comment>
<feature type="domain" description="Fe2OG dioxygenase" evidence="3">
    <location>
        <begin position="30"/>
        <end position="129"/>
    </location>
</feature>
<reference evidence="4 5" key="1">
    <citation type="journal article" date="2019" name="Nat. Plants">
        <title>Stout camphor tree genome fills gaps in understanding of flowering plant genome evolution.</title>
        <authorList>
            <person name="Chaw S.M."/>
            <person name="Liu Y.C."/>
            <person name="Wu Y.W."/>
            <person name="Wang H.Y."/>
            <person name="Lin C.I."/>
            <person name="Wu C.S."/>
            <person name="Ke H.M."/>
            <person name="Chang L.Y."/>
            <person name="Hsu C.Y."/>
            <person name="Yang H.T."/>
            <person name="Sudianto E."/>
            <person name="Hsu M.H."/>
            <person name="Wu K.P."/>
            <person name="Wang L.N."/>
            <person name="Leebens-Mack J.H."/>
            <person name="Tsai I.J."/>
        </authorList>
    </citation>
    <scope>NUCLEOTIDE SEQUENCE [LARGE SCALE GENOMIC DNA]</scope>
    <source>
        <strain evidence="5">cv. Chaw 1501</strain>
        <tissue evidence="4">Young leaves</tissue>
    </source>
</reference>
<dbReference type="InterPro" id="IPR027443">
    <property type="entry name" value="IPNS-like_sf"/>
</dbReference>
<dbReference type="InterPro" id="IPR005123">
    <property type="entry name" value="Oxoglu/Fe-dep_dioxygenase_dom"/>
</dbReference>
<proteinExistence type="predicted"/>
<dbReference type="Pfam" id="PF03171">
    <property type="entry name" value="2OG-FeII_Oxy"/>
    <property type="match status" value="1"/>
</dbReference>
<dbReference type="InterPro" id="IPR050295">
    <property type="entry name" value="Plant_2OG-oxidoreductases"/>
</dbReference>
<evidence type="ECO:0000259" key="3">
    <source>
        <dbReference type="PROSITE" id="PS51471"/>
    </source>
</evidence>
<dbReference type="OrthoDB" id="288590at2759"/>
<protein>
    <submittedName>
        <fullName evidence="4">Oxoglutarate/iron-dependent dioxygenase</fullName>
    </submittedName>
</protein>
<dbReference type="SUPFAM" id="SSF51197">
    <property type="entry name" value="Clavaminate synthase-like"/>
    <property type="match status" value="1"/>
</dbReference>
<dbReference type="Gene3D" id="2.60.120.330">
    <property type="entry name" value="B-lactam Antibiotic, Isopenicillin N Synthase, Chain"/>
    <property type="match status" value="1"/>
</dbReference>
<dbReference type="PROSITE" id="PS51471">
    <property type="entry name" value="FE2OG_OXY"/>
    <property type="match status" value="1"/>
</dbReference>
<evidence type="ECO:0000256" key="1">
    <source>
        <dbReference type="ARBA" id="ARBA00022723"/>
    </source>
</evidence>
<dbReference type="STRING" id="337451.A0A3S3QWS2"/>
<evidence type="ECO:0000313" key="5">
    <source>
        <dbReference type="Proteomes" id="UP000283530"/>
    </source>
</evidence>
<keyword evidence="4" id="KW-0560">Oxidoreductase</keyword>
<dbReference type="AlphaFoldDB" id="A0A3S3QWS2"/>
<dbReference type="InterPro" id="IPR044861">
    <property type="entry name" value="IPNS-like_FE2OG_OXY"/>
</dbReference>
<keyword evidence="2" id="KW-0408">Iron</keyword>
<organism evidence="4 5">
    <name type="scientific">Cinnamomum micranthum f. kanehirae</name>
    <dbReference type="NCBI Taxonomy" id="337451"/>
    <lineage>
        <taxon>Eukaryota</taxon>
        <taxon>Viridiplantae</taxon>
        <taxon>Streptophyta</taxon>
        <taxon>Embryophyta</taxon>
        <taxon>Tracheophyta</taxon>
        <taxon>Spermatophyta</taxon>
        <taxon>Magnoliopsida</taxon>
        <taxon>Magnoliidae</taxon>
        <taxon>Laurales</taxon>
        <taxon>Lauraceae</taxon>
        <taxon>Cinnamomum</taxon>
    </lineage>
</organism>
<sequence length="196" mass="21739">MRLLALNIAKAVSQGLGLERDHIEKAFGQGWQIMAANFYPPCPQPNLTLGLSPHWDNGGLTLLVQNVVDGLQVKHKGRWVAARPTPGMFTVILGNYMEVLSNGRYKSVQHRTGVNKERMRITVAVGHRPENDAIMAPAHQLVEKDGGLRFKSLRFGDYMKLQQTIVSEGKHALKTLAFQQDTAVMPSQSADERAVE</sequence>
<keyword evidence="4" id="KW-0223">Dioxygenase</keyword>
<name>A0A3S3QWS2_9MAGN</name>
<keyword evidence="5" id="KW-1185">Reference proteome</keyword>
<dbReference type="PANTHER" id="PTHR47991">
    <property type="entry name" value="OXOGLUTARATE/IRON-DEPENDENT DIOXYGENASE"/>
    <property type="match status" value="1"/>
</dbReference>